<gene>
    <name evidence="1" type="ORF">CVT23_02590</name>
</gene>
<dbReference type="OrthoDB" id="8480244at2"/>
<organism evidence="1 2">
    <name type="scientific">Minwuia thermotolerans</name>
    <dbReference type="NCBI Taxonomy" id="2056226"/>
    <lineage>
        <taxon>Bacteria</taxon>
        <taxon>Pseudomonadati</taxon>
        <taxon>Pseudomonadota</taxon>
        <taxon>Alphaproteobacteria</taxon>
        <taxon>Minwuiales</taxon>
        <taxon>Minwuiaceae</taxon>
        <taxon>Minwuia</taxon>
    </lineage>
</organism>
<sequence>MKWRALVGGDMIFELAEGNALFLAAWNGWRKGAAPPRRRDVRLEDIVELLPGIILLEARSPDVFHFRLTGTGVDEYSGMHMTGVNALDLTAPENRAARARRLWSLASTPCGGFFRFLHRYPESRAEAPMEGITLPVLADADDAPVQLMSVFSSSRSRAESERPSNDMRNALPDEFYFVDLGFGAPEGEEPVIGLDSLRTV</sequence>
<evidence type="ECO:0000313" key="2">
    <source>
        <dbReference type="Proteomes" id="UP000229498"/>
    </source>
</evidence>
<keyword evidence="2" id="KW-1185">Reference proteome</keyword>
<protein>
    <recommendedName>
        <fullName evidence="3">PAS domain-containing protein</fullName>
    </recommendedName>
</protein>
<reference evidence="1 2" key="1">
    <citation type="submission" date="2017-11" db="EMBL/GenBank/DDBJ databases">
        <title>Draft genome sequence of Rhizobiales bacterium SY3-13.</title>
        <authorList>
            <person name="Sun C."/>
        </authorList>
    </citation>
    <scope>NUCLEOTIDE SEQUENCE [LARGE SCALE GENOMIC DNA]</scope>
    <source>
        <strain evidence="1 2">SY3-13</strain>
    </source>
</reference>
<dbReference type="EMBL" id="PHIG01000007">
    <property type="protein sequence ID" value="PJK31141.1"/>
    <property type="molecule type" value="Genomic_DNA"/>
</dbReference>
<dbReference type="Pfam" id="PF07310">
    <property type="entry name" value="PAS_5"/>
    <property type="match status" value="1"/>
</dbReference>
<comment type="caution">
    <text evidence="1">The sequence shown here is derived from an EMBL/GenBank/DDBJ whole genome shotgun (WGS) entry which is preliminary data.</text>
</comment>
<proteinExistence type="predicted"/>
<name>A0A2M9G603_9PROT</name>
<dbReference type="InterPro" id="IPR009922">
    <property type="entry name" value="DUF1457"/>
</dbReference>
<evidence type="ECO:0008006" key="3">
    <source>
        <dbReference type="Google" id="ProtNLM"/>
    </source>
</evidence>
<evidence type="ECO:0000313" key="1">
    <source>
        <dbReference type="EMBL" id="PJK31141.1"/>
    </source>
</evidence>
<accession>A0A2M9G603</accession>
<dbReference type="Proteomes" id="UP000229498">
    <property type="component" value="Unassembled WGS sequence"/>
</dbReference>
<dbReference type="AlphaFoldDB" id="A0A2M9G603"/>